<evidence type="ECO:0000256" key="1">
    <source>
        <dbReference type="PROSITE-ProRule" id="PRU00221"/>
    </source>
</evidence>
<dbReference type="Pfam" id="PF00400">
    <property type="entry name" value="WD40"/>
    <property type="match status" value="3"/>
</dbReference>
<reference evidence="2 3" key="1">
    <citation type="journal article" date="2014" name="Am. J. Bot.">
        <title>Genome assembly and annotation for red clover (Trifolium pratense; Fabaceae).</title>
        <authorList>
            <person name="Istvanek J."/>
            <person name="Jaros M."/>
            <person name="Krenek A."/>
            <person name="Repkova J."/>
        </authorList>
    </citation>
    <scope>NUCLEOTIDE SEQUENCE [LARGE SCALE GENOMIC DNA]</scope>
    <source>
        <strain evidence="3">cv. Tatra</strain>
        <tissue evidence="2">Young leaves</tissue>
    </source>
</reference>
<keyword evidence="1" id="KW-0853">WD repeat</keyword>
<evidence type="ECO:0000313" key="2">
    <source>
        <dbReference type="EMBL" id="PNX73234.1"/>
    </source>
</evidence>
<dbReference type="SMART" id="SM00320">
    <property type="entry name" value="WD40"/>
    <property type="match status" value="4"/>
</dbReference>
<comment type="caution">
    <text evidence="2">The sequence shown here is derived from an EMBL/GenBank/DDBJ whole genome shotgun (WGS) entry which is preliminary data.</text>
</comment>
<proteinExistence type="predicted"/>
<dbReference type="InterPro" id="IPR001680">
    <property type="entry name" value="WD40_rpt"/>
</dbReference>
<dbReference type="PANTHER" id="PTHR44376">
    <property type="entry name" value="TRANSCRIPTIONAL REGULATOR OF FILAMENTOUS GROWTH FLO8"/>
    <property type="match status" value="1"/>
</dbReference>
<name>A0A2K3L3Y5_TRIPR</name>
<dbReference type="STRING" id="57577.A0A2K3L3Y5"/>
<reference evidence="2 3" key="2">
    <citation type="journal article" date="2017" name="Front. Plant Sci.">
        <title>Gene Classification and Mining of Molecular Markers Useful in Red Clover (Trifolium pratense) Breeding.</title>
        <authorList>
            <person name="Istvanek J."/>
            <person name="Dluhosova J."/>
            <person name="Dluhos P."/>
            <person name="Patkova L."/>
            <person name="Nedelnik J."/>
            <person name="Repkova J."/>
        </authorList>
    </citation>
    <scope>NUCLEOTIDE SEQUENCE [LARGE SCALE GENOMIC DNA]</scope>
    <source>
        <strain evidence="3">cv. Tatra</strain>
        <tissue evidence="2">Young leaves</tissue>
    </source>
</reference>
<dbReference type="GO" id="GO:0003714">
    <property type="term" value="F:transcription corepressor activity"/>
    <property type="evidence" value="ECO:0007669"/>
    <property type="project" value="InterPro"/>
</dbReference>
<gene>
    <name evidence="2" type="ORF">L195_g029133</name>
</gene>
<dbReference type="SUPFAM" id="SSF50978">
    <property type="entry name" value="WD40 repeat-like"/>
    <property type="match status" value="1"/>
</dbReference>
<dbReference type="PROSITE" id="PS50082">
    <property type="entry name" value="WD_REPEATS_2"/>
    <property type="match status" value="1"/>
</dbReference>
<protein>
    <submittedName>
        <fullName evidence="2">Transcriptional corepressor LEUNIG-like protein</fullName>
    </submittedName>
</protein>
<dbReference type="PROSITE" id="PS50294">
    <property type="entry name" value="WD_REPEATS_REGION"/>
    <property type="match status" value="1"/>
</dbReference>
<dbReference type="Proteomes" id="UP000236291">
    <property type="component" value="Unassembled WGS sequence"/>
</dbReference>
<accession>A0A2K3L3Y5</accession>
<dbReference type="EMBL" id="ASHM01025727">
    <property type="protein sequence ID" value="PNX73234.1"/>
    <property type="molecule type" value="Genomic_DNA"/>
</dbReference>
<dbReference type="InterPro" id="IPR015943">
    <property type="entry name" value="WD40/YVTN_repeat-like_dom_sf"/>
</dbReference>
<dbReference type="AlphaFoldDB" id="A0A2K3L3Y5"/>
<organism evidence="2 3">
    <name type="scientific">Trifolium pratense</name>
    <name type="common">Red clover</name>
    <dbReference type="NCBI Taxonomy" id="57577"/>
    <lineage>
        <taxon>Eukaryota</taxon>
        <taxon>Viridiplantae</taxon>
        <taxon>Streptophyta</taxon>
        <taxon>Embryophyta</taxon>
        <taxon>Tracheophyta</taxon>
        <taxon>Spermatophyta</taxon>
        <taxon>Magnoliopsida</taxon>
        <taxon>eudicotyledons</taxon>
        <taxon>Gunneridae</taxon>
        <taxon>Pentapetalae</taxon>
        <taxon>rosids</taxon>
        <taxon>fabids</taxon>
        <taxon>Fabales</taxon>
        <taxon>Fabaceae</taxon>
        <taxon>Papilionoideae</taxon>
        <taxon>50 kb inversion clade</taxon>
        <taxon>NPAAA clade</taxon>
        <taxon>Hologalegina</taxon>
        <taxon>IRL clade</taxon>
        <taxon>Trifolieae</taxon>
        <taxon>Trifolium</taxon>
    </lineage>
</organism>
<dbReference type="Gene3D" id="2.130.10.10">
    <property type="entry name" value="YVTN repeat-like/Quinoprotein amine dehydrogenase"/>
    <property type="match status" value="2"/>
</dbReference>
<feature type="repeat" description="WD" evidence="1">
    <location>
        <begin position="10"/>
        <end position="45"/>
    </location>
</feature>
<evidence type="ECO:0000313" key="3">
    <source>
        <dbReference type="Proteomes" id="UP000236291"/>
    </source>
</evidence>
<sequence length="250" mass="27700">MKTGNAATTLESHLFAILEVRFQPGSTIFATSSTDKTVKLWNATTPAKPVYEFSHKGIVRSLDFHPTQGILCSSDTDVVEVWNLVQRVRTDHIMAGVRIVRFQPGSGMLLAVANQNVINILDFQTFTVQNCLRGHVKYICSLCWDVTGQTIASVSEDGLRVWSLSMGGQCLYHYPSEGKIFQSVIFHPRYRNVLVVGGFQCMELLILECNGQIHCIHSSGISITGLAACTQNEIFASTSNDFLPVVNIWK</sequence>
<dbReference type="PANTHER" id="PTHR44376:SF8">
    <property type="entry name" value="TRANSCRIPTIONAL COREPRESSOR LEUNIG-LIKE"/>
    <property type="match status" value="1"/>
</dbReference>
<dbReference type="InterPro" id="IPR036322">
    <property type="entry name" value="WD40_repeat_dom_sf"/>
</dbReference>
<dbReference type="InterPro" id="IPR044716">
    <property type="entry name" value="LEUNIG-like"/>
</dbReference>